<evidence type="ECO:0000313" key="2">
    <source>
        <dbReference type="EMBL" id="CAL6098952.1"/>
    </source>
</evidence>
<comment type="caution">
    <text evidence="1">The sequence shown here is derived from an EMBL/GenBank/DDBJ whole genome shotgun (WGS) entry which is preliminary data.</text>
</comment>
<name>A0AA86PLW1_9EUKA</name>
<evidence type="ECO:0000313" key="1">
    <source>
        <dbReference type="EMBL" id="CAI9939513.1"/>
    </source>
</evidence>
<organism evidence="1">
    <name type="scientific">Hexamita inflata</name>
    <dbReference type="NCBI Taxonomy" id="28002"/>
    <lineage>
        <taxon>Eukaryota</taxon>
        <taxon>Metamonada</taxon>
        <taxon>Diplomonadida</taxon>
        <taxon>Hexamitidae</taxon>
        <taxon>Hexamitinae</taxon>
        <taxon>Hexamita</taxon>
    </lineage>
</organism>
<gene>
    <name evidence="1" type="ORF">HINF_LOCUS27158</name>
    <name evidence="2" type="ORF">HINF_LOCUS69849</name>
</gene>
<evidence type="ECO:0000313" key="3">
    <source>
        <dbReference type="Proteomes" id="UP001642409"/>
    </source>
</evidence>
<dbReference type="EMBL" id="CATOUU010000665">
    <property type="protein sequence ID" value="CAI9939513.1"/>
    <property type="molecule type" value="Genomic_DNA"/>
</dbReference>
<sequence>MQYPRHALFVPRGNNPEPSVAQKFQQKLYEHADINSVLRKSRPDYVSHPNTQQVKPSYMVQRPVTDFSTQRAMIQKELHIQSQVQNTQKVQKSNLTSNANQNVRTNQTDLNQMDLNYKPFDNKPNNTNQILNDLKQLNERNKTRENDVFQNSIQKENEIQNLKTEMKKLKAVQTFQMKENAKLKIQVRQLKKIVKGTTPSVDKFRQVLNYQQQDINKNQQQEVEGQVYDYIKDEQINELNNIDMSKYIYGNEFQLEESQKNEEIDALLDLLRSK</sequence>
<dbReference type="AlphaFoldDB" id="A0AA86PLW1"/>
<dbReference type="EMBL" id="CAXDID020000515">
    <property type="protein sequence ID" value="CAL6098952.1"/>
    <property type="molecule type" value="Genomic_DNA"/>
</dbReference>
<protein>
    <submittedName>
        <fullName evidence="2">Hypothetical_protein</fullName>
    </submittedName>
</protein>
<reference evidence="1" key="1">
    <citation type="submission" date="2023-06" db="EMBL/GenBank/DDBJ databases">
        <authorList>
            <person name="Kurt Z."/>
        </authorList>
    </citation>
    <scope>NUCLEOTIDE SEQUENCE</scope>
</reference>
<keyword evidence="3" id="KW-1185">Reference proteome</keyword>
<reference evidence="2 3" key="2">
    <citation type="submission" date="2024-07" db="EMBL/GenBank/DDBJ databases">
        <authorList>
            <person name="Akdeniz Z."/>
        </authorList>
    </citation>
    <scope>NUCLEOTIDE SEQUENCE [LARGE SCALE GENOMIC DNA]</scope>
</reference>
<proteinExistence type="predicted"/>
<dbReference type="Proteomes" id="UP001642409">
    <property type="component" value="Unassembled WGS sequence"/>
</dbReference>
<accession>A0AA86PLW1</accession>